<dbReference type="Proteomes" id="UP000664857">
    <property type="component" value="Unassembled WGS sequence"/>
</dbReference>
<dbReference type="RefSeq" id="WP_206965932.1">
    <property type="nucleotide sequence ID" value="NZ_JAFLVX010000016.1"/>
</dbReference>
<organism evidence="2 3">
    <name type="scientific">Candidatus Vagococcus giribetii</name>
    <dbReference type="NCBI Taxonomy" id="2230876"/>
    <lineage>
        <taxon>Bacteria</taxon>
        <taxon>Bacillati</taxon>
        <taxon>Bacillota</taxon>
        <taxon>Bacilli</taxon>
        <taxon>Lactobacillales</taxon>
        <taxon>Enterococcaceae</taxon>
        <taxon>Vagococcus</taxon>
    </lineage>
</organism>
<proteinExistence type="predicted"/>
<evidence type="ECO:0000256" key="1">
    <source>
        <dbReference type="PIRNR" id="PIRNR016897"/>
    </source>
</evidence>
<dbReference type="PIRSF" id="PIRSF016897">
    <property type="entry name" value="GlpP"/>
    <property type="match status" value="1"/>
</dbReference>
<protein>
    <recommendedName>
        <fullName evidence="1">Glycerol uptake operon antiterminator regulatory protein</fullName>
    </recommendedName>
</protein>
<name>A0ABS3HSF7_9ENTE</name>
<dbReference type="InterPro" id="IPR006699">
    <property type="entry name" value="GlpP"/>
</dbReference>
<dbReference type="SUPFAM" id="SSF110391">
    <property type="entry name" value="GlpP-like"/>
    <property type="match status" value="1"/>
</dbReference>
<dbReference type="PANTHER" id="PTHR35787:SF1">
    <property type="entry name" value="GLYCEROL UPTAKE OPERON ANTITERMINATOR REGULATORY PROTEIN"/>
    <property type="match status" value="1"/>
</dbReference>
<evidence type="ECO:0000313" key="3">
    <source>
        <dbReference type="Proteomes" id="UP000664857"/>
    </source>
</evidence>
<keyword evidence="3" id="KW-1185">Reference proteome</keyword>
<gene>
    <name evidence="2" type="ORF">DOK76_06390</name>
</gene>
<reference evidence="2 3" key="1">
    <citation type="submission" date="2021-03" db="EMBL/GenBank/DDBJ databases">
        <title>Enterococcal diversity collection.</title>
        <authorList>
            <person name="Gilmore M.S."/>
            <person name="Schwartzman J."/>
            <person name="Van Tyne D."/>
            <person name="Martin M."/>
            <person name="Earl A.M."/>
            <person name="Manson A.L."/>
            <person name="Straub T."/>
            <person name="Salamzade R."/>
            <person name="Saavedra J."/>
            <person name="Lebreton F."/>
            <person name="Prichula J."/>
            <person name="Schaufler K."/>
            <person name="Gaca A."/>
            <person name="Sgardioli B."/>
            <person name="Wagenaar J."/>
            <person name="Strong T."/>
        </authorList>
    </citation>
    <scope>NUCLEOTIDE SEQUENCE [LARGE SCALE GENOMIC DNA]</scope>
    <source>
        <strain evidence="2 3">DIV0080</strain>
    </source>
</reference>
<keyword evidence="1" id="KW-0694">RNA-binding</keyword>
<keyword evidence="1" id="KW-0319">Glycerol metabolism</keyword>
<keyword evidence="1" id="KW-0805">Transcription regulation</keyword>
<accession>A0ABS3HSF7</accession>
<evidence type="ECO:0000313" key="2">
    <source>
        <dbReference type="EMBL" id="MBO0476693.1"/>
    </source>
</evidence>
<dbReference type="PANTHER" id="PTHR35787">
    <property type="entry name" value="GLYCEROL UPTAKE OPERON ANTITERMINATOR REGULATORY PROTEIN"/>
    <property type="match status" value="1"/>
</dbReference>
<comment type="function">
    <text evidence="1">Regulates expression of the glpD operon. In the presence of glycerol 3-phosphate (G3P) causes antitermination of transcription of glpD at the inverted repeat of the leader region to enhance its transcription. Binds and stabilizes glpD leader mRNA.</text>
</comment>
<keyword evidence="1" id="KW-0804">Transcription</keyword>
<dbReference type="EMBL" id="JAFLVX010000016">
    <property type="protein sequence ID" value="MBO0476693.1"/>
    <property type="molecule type" value="Genomic_DNA"/>
</dbReference>
<dbReference type="InterPro" id="IPR013785">
    <property type="entry name" value="Aldolase_TIM"/>
</dbReference>
<dbReference type="Gene3D" id="3.20.20.70">
    <property type="entry name" value="Aldolase class I"/>
    <property type="match status" value="1"/>
</dbReference>
<sequence length="182" mass="20182">MFTKKNIIPSVRNLKYLSKALNSASEYILLSEVTIGNLKELTKVCHKAGKKVLVHADLIGGFKGDKEGMNLLKTLFKVDGVMSTNVTVLRQARQKGLYTIYRLFMIDSRSLDRSIHILENEAFDCVEVLPGDYALQQEGDIKKYIGSANLIAGGFVTTPELANEILLGSFIGLTTSDPQIWK</sequence>
<dbReference type="Pfam" id="PF04309">
    <property type="entry name" value="G3P_antiterm"/>
    <property type="match status" value="1"/>
</dbReference>
<comment type="caution">
    <text evidence="2">The sequence shown here is derived from an EMBL/GenBank/DDBJ whole genome shotgun (WGS) entry which is preliminary data.</text>
</comment>